<name>A0ABT5JUK3_9BURK</name>
<dbReference type="PANTHER" id="PTHR30273">
    <property type="entry name" value="PERIPLASMIC SIGNAL SENSOR AND SIGMA FACTOR ACTIVATOR FECR-RELATED"/>
    <property type="match status" value="1"/>
</dbReference>
<dbReference type="Pfam" id="PF04773">
    <property type="entry name" value="FecR"/>
    <property type="match status" value="1"/>
</dbReference>
<dbReference type="RefSeq" id="WP_273669073.1">
    <property type="nucleotide sequence ID" value="NZ_JAQQXR010000001.1"/>
</dbReference>
<evidence type="ECO:0000313" key="4">
    <source>
        <dbReference type="Proteomes" id="UP001221208"/>
    </source>
</evidence>
<dbReference type="PANTHER" id="PTHR30273:SF2">
    <property type="entry name" value="PROTEIN FECR"/>
    <property type="match status" value="1"/>
</dbReference>
<dbReference type="Proteomes" id="UP001221208">
    <property type="component" value="Unassembled WGS sequence"/>
</dbReference>
<dbReference type="InterPro" id="IPR006860">
    <property type="entry name" value="FecR"/>
</dbReference>
<dbReference type="InterPro" id="IPR012373">
    <property type="entry name" value="Ferrdict_sens_TM"/>
</dbReference>
<feature type="domain" description="FecR protein" evidence="1">
    <location>
        <begin position="120"/>
        <end position="207"/>
    </location>
</feature>
<sequence length="318" mass="34355">MKSMSNQDTYYSAARQQAVHWWTRLHSGQATRGDAAAFRQWCGADPRHARAWRELTRVWRALEPALAAQAGGAPFAAAPRPAARGRRVFLGGALAAALGGVLALRPPLDLWPAVDEFAADYRTGTGEQRQVALDEQVTVQMNTQTRFNVRAGDGIALLAGEAEIVVRGAHAFAVEAGGGRLLARSGRFNVRQSGPQVCVTCLDGRVELLHAGLRRSLAAGSQAVYEGEQLLRLDKVDAGSVVAWRSGVLAFADAPLAEVVDEINRYRPGRLMLCNAELGRRRVRMRLSLRNIAHAPAMIRDLSGATLRELPGGIVLLS</sequence>
<organism evidence="3 4">
    <name type="scientific">Janthinobacterium fluminis</name>
    <dbReference type="NCBI Taxonomy" id="2987524"/>
    <lineage>
        <taxon>Bacteria</taxon>
        <taxon>Pseudomonadati</taxon>
        <taxon>Pseudomonadota</taxon>
        <taxon>Betaproteobacteria</taxon>
        <taxon>Burkholderiales</taxon>
        <taxon>Oxalobacteraceae</taxon>
        <taxon>Janthinobacterium</taxon>
    </lineage>
</organism>
<evidence type="ECO:0000313" key="3">
    <source>
        <dbReference type="EMBL" id="MDC8756442.1"/>
    </source>
</evidence>
<protein>
    <submittedName>
        <fullName evidence="3">DUF4880 domain-containing protein</fullName>
    </submittedName>
</protein>
<dbReference type="Pfam" id="PF16220">
    <property type="entry name" value="DUF4880"/>
    <property type="match status" value="1"/>
</dbReference>
<keyword evidence="4" id="KW-1185">Reference proteome</keyword>
<evidence type="ECO:0000259" key="1">
    <source>
        <dbReference type="Pfam" id="PF04773"/>
    </source>
</evidence>
<reference evidence="3 4" key="1">
    <citation type="submission" date="2022-10" db="EMBL/GenBank/DDBJ databases">
        <title>Janthinobacterium sp. hw3 Genome sequencing.</title>
        <authorList>
            <person name="Park S."/>
        </authorList>
    </citation>
    <scope>NUCLEOTIDE SEQUENCE [LARGE SCALE GENOMIC DNA]</scope>
    <source>
        <strain evidence="4">hw3</strain>
    </source>
</reference>
<proteinExistence type="predicted"/>
<dbReference type="Gene3D" id="2.60.120.1440">
    <property type="match status" value="1"/>
</dbReference>
<evidence type="ECO:0000259" key="2">
    <source>
        <dbReference type="Pfam" id="PF16220"/>
    </source>
</evidence>
<dbReference type="InterPro" id="IPR032623">
    <property type="entry name" value="FecR_N"/>
</dbReference>
<feature type="domain" description="FecR N-terminal" evidence="2">
    <location>
        <begin position="16"/>
        <end position="57"/>
    </location>
</feature>
<dbReference type="EMBL" id="JAQQXR010000001">
    <property type="protein sequence ID" value="MDC8756442.1"/>
    <property type="molecule type" value="Genomic_DNA"/>
</dbReference>
<dbReference type="PIRSF" id="PIRSF018266">
    <property type="entry name" value="FecR"/>
    <property type="match status" value="1"/>
</dbReference>
<accession>A0ABT5JUK3</accession>
<comment type="caution">
    <text evidence="3">The sequence shown here is derived from an EMBL/GenBank/DDBJ whole genome shotgun (WGS) entry which is preliminary data.</text>
</comment>
<gene>
    <name evidence="3" type="ORF">OIK44_02435</name>
</gene>